<evidence type="ECO:0000256" key="9">
    <source>
        <dbReference type="SAM" id="MobiDB-lite"/>
    </source>
</evidence>
<keyword evidence="13" id="KW-1185">Reference proteome</keyword>
<evidence type="ECO:0000256" key="6">
    <source>
        <dbReference type="ARBA" id="ARBA00022989"/>
    </source>
</evidence>
<name>A0AAV2QDQ0_MEGNR</name>
<accession>A0AAV2QDQ0</accession>
<evidence type="ECO:0000256" key="1">
    <source>
        <dbReference type="ARBA" id="ARBA00004167"/>
    </source>
</evidence>
<sequence>MGVREWIWLSLAVVLSLSTATVAGRCPTATCRCEYDLQGRKTVTCDQGEMNDPIPIFDMDRDTKVLRISSPEDESNRLTVGPIFSPLSQLEEVHITHSNVPAIGDNSFWGLRHLRILNLTNNNLTLLLDSHLRGMRGLKALHLDDNNIRSVASATFMSLENLETLTLARNKLRGLAPRMFLLLNRLKNLDLSGNPIQDLDPEVLKDLPDLRVFHCAKCEVSLVRSLVYKVVPLLETLDLRDNQIQSLAPEEYTDLPNLRHLYLDGNLIFELQDYTFKGNALQHLGLSKNRMEKISRMAFEDSSVLNLDLSSNKLGYSQVRHLSPILSHLHELNISNNLISPQHILELIKNANKLKKLNLSRMMLNMLPPDFFNAQSRLEVLNLSSNSLQFIPVDILHSLHSLHVLDLRYNEFRGLPEINLRRLQRVNEVHLDNNPWSCDQCHIPDLKVWLNNTKKFREACKVDIDDPKCLKCQAPREMFDKPIIEIEGLELQPCPEGTFDVAAASAGSGNLSLVLGIAIAAVIVILLLIILIVGIIMYNRHSAFYYTHENDSRHHFYENPALHSDHTDITLDEDLDHLPDKDESQYSLDKHEQSDIEKSTNIQPEKQSVDKNSVVIDELIRKKNGMTNQNGKS</sequence>
<dbReference type="AlphaFoldDB" id="A0AAV2QDQ0"/>
<reference evidence="12 13" key="1">
    <citation type="submission" date="2024-05" db="EMBL/GenBank/DDBJ databases">
        <authorList>
            <person name="Wallberg A."/>
        </authorList>
    </citation>
    <scope>NUCLEOTIDE SEQUENCE [LARGE SCALE GENOMIC DNA]</scope>
</reference>
<keyword evidence="2" id="KW-0433">Leucine-rich repeat</keyword>
<evidence type="ECO:0000256" key="4">
    <source>
        <dbReference type="ARBA" id="ARBA00022729"/>
    </source>
</evidence>
<keyword evidence="8" id="KW-0325">Glycoprotein</keyword>
<dbReference type="InterPro" id="IPR032675">
    <property type="entry name" value="LRR_dom_sf"/>
</dbReference>
<keyword evidence="4 11" id="KW-0732">Signal</keyword>
<keyword evidence="6 10" id="KW-1133">Transmembrane helix</keyword>
<feature type="non-terminal residue" evidence="12">
    <location>
        <position position="633"/>
    </location>
</feature>
<gene>
    <name evidence="12" type="ORF">MNOR_LOCUS11517</name>
</gene>
<evidence type="ECO:0000313" key="13">
    <source>
        <dbReference type="Proteomes" id="UP001497623"/>
    </source>
</evidence>
<keyword evidence="3 10" id="KW-0812">Transmembrane</keyword>
<evidence type="ECO:0000256" key="8">
    <source>
        <dbReference type="ARBA" id="ARBA00023180"/>
    </source>
</evidence>
<comment type="subcellular location">
    <subcellularLocation>
        <location evidence="1">Membrane</location>
        <topology evidence="1">Single-pass membrane protein</topology>
    </subcellularLocation>
</comment>
<feature type="signal peptide" evidence="11">
    <location>
        <begin position="1"/>
        <end position="23"/>
    </location>
</feature>
<keyword evidence="5" id="KW-0677">Repeat</keyword>
<dbReference type="GO" id="GO:0038023">
    <property type="term" value="F:signaling receptor activity"/>
    <property type="evidence" value="ECO:0007669"/>
    <property type="project" value="TreeGrafter"/>
</dbReference>
<organism evidence="12 13">
    <name type="scientific">Meganyctiphanes norvegica</name>
    <name type="common">Northern krill</name>
    <name type="synonym">Thysanopoda norvegica</name>
    <dbReference type="NCBI Taxonomy" id="48144"/>
    <lineage>
        <taxon>Eukaryota</taxon>
        <taxon>Metazoa</taxon>
        <taxon>Ecdysozoa</taxon>
        <taxon>Arthropoda</taxon>
        <taxon>Crustacea</taxon>
        <taxon>Multicrustacea</taxon>
        <taxon>Malacostraca</taxon>
        <taxon>Eumalacostraca</taxon>
        <taxon>Eucarida</taxon>
        <taxon>Euphausiacea</taxon>
        <taxon>Euphausiidae</taxon>
        <taxon>Meganyctiphanes</taxon>
    </lineage>
</organism>
<feature type="region of interest" description="Disordered" evidence="9">
    <location>
        <begin position="580"/>
        <end position="614"/>
    </location>
</feature>
<dbReference type="GO" id="GO:0007165">
    <property type="term" value="P:signal transduction"/>
    <property type="evidence" value="ECO:0007669"/>
    <property type="project" value="TreeGrafter"/>
</dbReference>
<dbReference type="PROSITE" id="PS51450">
    <property type="entry name" value="LRR"/>
    <property type="match status" value="3"/>
</dbReference>
<feature type="compositionally biased region" description="Basic and acidic residues" evidence="9">
    <location>
        <begin position="580"/>
        <end position="598"/>
    </location>
</feature>
<dbReference type="InterPro" id="IPR003591">
    <property type="entry name" value="Leu-rich_rpt_typical-subtyp"/>
</dbReference>
<dbReference type="Gene3D" id="3.80.10.10">
    <property type="entry name" value="Ribonuclease Inhibitor"/>
    <property type="match status" value="2"/>
</dbReference>
<dbReference type="GO" id="GO:0005886">
    <property type="term" value="C:plasma membrane"/>
    <property type="evidence" value="ECO:0007669"/>
    <property type="project" value="TreeGrafter"/>
</dbReference>
<proteinExistence type="predicted"/>
<dbReference type="PANTHER" id="PTHR24365:SF541">
    <property type="entry name" value="PROTEIN TOLL-RELATED"/>
    <property type="match status" value="1"/>
</dbReference>
<feature type="chain" id="PRO_5043853254" evidence="11">
    <location>
        <begin position="24"/>
        <end position="633"/>
    </location>
</feature>
<evidence type="ECO:0000256" key="10">
    <source>
        <dbReference type="SAM" id="Phobius"/>
    </source>
</evidence>
<dbReference type="SMART" id="SM00369">
    <property type="entry name" value="LRR_TYP"/>
    <property type="match status" value="12"/>
</dbReference>
<dbReference type="EMBL" id="CAXKWB010006071">
    <property type="protein sequence ID" value="CAL4081251.1"/>
    <property type="molecule type" value="Genomic_DNA"/>
</dbReference>
<evidence type="ECO:0000256" key="2">
    <source>
        <dbReference type="ARBA" id="ARBA00022614"/>
    </source>
</evidence>
<dbReference type="PANTHER" id="PTHR24365">
    <property type="entry name" value="TOLL-LIKE RECEPTOR"/>
    <property type="match status" value="1"/>
</dbReference>
<comment type="caution">
    <text evidence="12">The sequence shown here is derived from an EMBL/GenBank/DDBJ whole genome shotgun (WGS) entry which is preliminary data.</text>
</comment>
<dbReference type="Proteomes" id="UP001497623">
    <property type="component" value="Unassembled WGS sequence"/>
</dbReference>
<keyword evidence="7 10" id="KW-0472">Membrane</keyword>
<evidence type="ECO:0000256" key="5">
    <source>
        <dbReference type="ARBA" id="ARBA00022737"/>
    </source>
</evidence>
<evidence type="ECO:0000313" key="12">
    <source>
        <dbReference type="EMBL" id="CAL4081251.1"/>
    </source>
</evidence>
<dbReference type="Pfam" id="PF13855">
    <property type="entry name" value="LRR_8"/>
    <property type="match status" value="3"/>
</dbReference>
<evidence type="ECO:0000256" key="7">
    <source>
        <dbReference type="ARBA" id="ARBA00023136"/>
    </source>
</evidence>
<evidence type="ECO:0000256" key="11">
    <source>
        <dbReference type="SAM" id="SignalP"/>
    </source>
</evidence>
<dbReference type="SUPFAM" id="SSF52058">
    <property type="entry name" value="L domain-like"/>
    <property type="match status" value="2"/>
</dbReference>
<evidence type="ECO:0000256" key="3">
    <source>
        <dbReference type="ARBA" id="ARBA00022692"/>
    </source>
</evidence>
<protein>
    <submittedName>
        <fullName evidence="12">Uncharacterized protein</fullName>
    </submittedName>
</protein>
<feature type="transmembrane region" description="Helical" evidence="10">
    <location>
        <begin position="513"/>
        <end position="538"/>
    </location>
</feature>
<dbReference type="InterPro" id="IPR001611">
    <property type="entry name" value="Leu-rich_rpt"/>
</dbReference>